<dbReference type="InterPro" id="IPR006913">
    <property type="entry name" value="CENP-V/GFA"/>
</dbReference>
<evidence type="ECO:0000256" key="2">
    <source>
        <dbReference type="ARBA" id="ARBA00022723"/>
    </source>
</evidence>
<dbReference type="InterPro" id="IPR011057">
    <property type="entry name" value="Mss4-like_sf"/>
</dbReference>
<comment type="caution">
    <text evidence="5">The sequence shown here is derived from an EMBL/GenBank/DDBJ whole genome shotgun (WGS) entry which is preliminary data.</text>
</comment>
<dbReference type="AlphaFoldDB" id="A0A9X5AR63"/>
<evidence type="ECO:0000256" key="1">
    <source>
        <dbReference type="ARBA" id="ARBA00005495"/>
    </source>
</evidence>
<name>A0A9X5AR63_9BRAD</name>
<organism evidence="5 6">
    <name type="scientific">Rhodoplanes serenus</name>
    <dbReference type="NCBI Taxonomy" id="200615"/>
    <lineage>
        <taxon>Bacteria</taxon>
        <taxon>Pseudomonadati</taxon>
        <taxon>Pseudomonadota</taxon>
        <taxon>Alphaproteobacteria</taxon>
        <taxon>Hyphomicrobiales</taxon>
        <taxon>Nitrobacteraceae</taxon>
        <taxon>Rhodoplanes</taxon>
    </lineage>
</organism>
<dbReference type="GO" id="GO:0046872">
    <property type="term" value="F:metal ion binding"/>
    <property type="evidence" value="ECO:0007669"/>
    <property type="project" value="UniProtKB-KW"/>
</dbReference>
<dbReference type="SUPFAM" id="SSF51316">
    <property type="entry name" value="Mss4-like"/>
    <property type="match status" value="1"/>
</dbReference>
<feature type="domain" description="CENP-V/GFA" evidence="4">
    <location>
        <begin position="6"/>
        <end position="118"/>
    </location>
</feature>
<dbReference type="InterPro" id="IPR052355">
    <property type="entry name" value="CENP-V-like"/>
</dbReference>
<dbReference type="GO" id="GO:0016846">
    <property type="term" value="F:carbon-sulfur lyase activity"/>
    <property type="evidence" value="ECO:0007669"/>
    <property type="project" value="InterPro"/>
</dbReference>
<dbReference type="PANTHER" id="PTHR28620">
    <property type="entry name" value="CENTROMERE PROTEIN V"/>
    <property type="match status" value="1"/>
</dbReference>
<evidence type="ECO:0000313" key="5">
    <source>
        <dbReference type="EMBL" id="MTW14733.1"/>
    </source>
</evidence>
<dbReference type="RefSeq" id="WP_155478255.1">
    <property type="nucleotide sequence ID" value="NZ_WNKV01000001.1"/>
</dbReference>
<dbReference type="PROSITE" id="PS51891">
    <property type="entry name" value="CENP_V_GFA"/>
    <property type="match status" value="1"/>
</dbReference>
<keyword evidence="2" id="KW-0479">Metal-binding</keyword>
<accession>A0A9X5AR63</accession>
<evidence type="ECO:0000259" key="4">
    <source>
        <dbReference type="PROSITE" id="PS51891"/>
    </source>
</evidence>
<protein>
    <submittedName>
        <fullName evidence="5">GFA family protein</fullName>
    </submittedName>
</protein>
<sequence length="118" mass="12570">MAAKHFTGGCHCGAVRYEVHVDLDSAIACNCSRCARLGAILAFAPESAFSLISGEAGMTDYQFNKKVIHHLFCTTCGIQSFARGTMPNGTRMVAVNLRCLDGVDPASLSPKAVDGRNF</sequence>
<evidence type="ECO:0000256" key="3">
    <source>
        <dbReference type="ARBA" id="ARBA00022833"/>
    </source>
</evidence>
<dbReference type="Proteomes" id="UP000438991">
    <property type="component" value="Unassembled WGS sequence"/>
</dbReference>
<proteinExistence type="inferred from homology"/>
<dbReference type="EMBL" id="WNKV01000001">
    <property type="protein sequence ID" value="MTW14733.1"/>
    <property type="molecule type" value="Genomic_DNA"/>
</dbReference>
<comment type="similarity">
    <text evidence="1">Belongs to the Gfa family.</text>
</comment>
<evidence type="ECO:0000313" key="6">
    <source>
        <dbReference type="Proteomes" id="UP000438991"/>
    </source>
</evidence>
<dbReference type="Gene3D" id="2.170.150.70">
    <property type="match status" value="1"/>
</dbReference>
<reference evidence="5 6" key="1">
    <citation type="submission" date="2019-11" db="EMBL/GenBank/DDBJ databases">
        <title>Whole-genome sequence of Rhodoplanes serenus DSM 18633, type strain.</title>
        <authorList>
            <person name="Kyndt J.A."/>
            <person name="Meyer T.E."/>
        </authorList>
    </citation>
    <scope>NUCLEOTIDE SEQUENCE [LARGE SCALE GENOMIC DNA]</scope>
    <source>
        <strain evidence="5 6">DSM 18633</strain>
    </source>
</reference>
<dbReference type="PANTHER" id="PTHR28620:SF1">
    <property type="entry name" value="CENP-V_GFA DOMAIN-CONTAINING PROTEIN"/>
    <property type="match status" value="1"/>
</dbReference>
<gene>
    <name evidence="5" type="ORF">GJ689_00695</name>
</gene>
<dbReference type="Pfam" id="PF04828">
    <property type="entry name" value="GFA"/>
    <property type="match status" value="1"/>
</dbReference>
<keyword evidence="3" id="KW-0862">Zinc</keyword>